<dbReference type="InterPro" id="IPR051082">
    <property type="entry name" value="Pentapeptide-BTB/POZ_domain"/>
</dbReference>
<reference evidence="2 3" key="1">
    <citation type="submission" date="2018-01" db="EMBL/GenBank/DDBJ databases">
        <title>The draft genome sequence of Cohaesibacter sp. H1304.</title>
        <authorList>
            <person name="Wang N.-N."/>
            <person name="Du Z.-J."/>
        </authorList>
    </citation>
    <scope>NUCLEOTIDE SEQUENCE [LARGE SCALE GENOMIC DNA]</scope>
    <source>
        <strain evidence="2 3">H1304</strain>
    </source>
</reference>
<proteinExistence type="predicted"/>
<evidence type="ECO:0000313" key="3">
    <source>
        <dbReference type="Proteomes" id="UP000234881"/>
    </source>
</evidence>
<keyword evidence="1" id="KW-0472">Membrane</keyword>
<dbReference type="Pfam" id="PF13599">
    <property type="entry name" value="Pentapeptide_4"/>
    <property type="match status" value="1"/>
</dbReference>
<gene>
    <name evidence="2" type="ORF">C0081_12210</name>
</gene>
<dbReference type="InterPro" id="IPR001646">
    <property type="entry name" value="5peptide_repeat"/>
</dbReference>
<dbReference type="OrthoDB" id="8365671at2"/>
<evidence type="ECO:0000313" key="2">
    <source>
        <dbReference type="EMBL" id="PLW76817.1"/>
    </source>
</evidence>
<keyword evidence="1" id="KW-0812">Transmembrane</keyword>
<dbReference type="PANTHER" id="PTHR14136">
    <property type="entry name" value="BTB_POZ DOMAIN-CONTAINING PROTEIN KCTD9"/>
    <property type="match status" value="1"/>
</dbReference>
<evidence type="ECO:0000256" key="1">
    <source>
        <dbReference type="SAM" id="Phobius"/>
    </source>
</evidence>
<sequence length="468" mass="52170">MQSQYKQIRPSFMISSKLLPNAQDLEQVQSDRDTWIEYLGNMRAEDANWRPVLAGAEFIDQVFRRYDFRNANLIGANFEGATLTQSRFNDANLENANFRNADLKGVNFEGANLRTADLRGAVDYEEVSFSNTILTGAKLPGHLQPDNELFKGAIFEDLGETHGLEFMKPNWKRIMEEEPNYEEDLGLAAIKHSANPNENQGMAGNEEHEDRVKSLEDLLAQVDDKIVLLESVFKKADTRLSRSETTQRSFEQTVSKANQLTSDFEATHAEIEHIIEGAKSKASDSFLATMRPELDAAKAEVKVDGIMGTAHEAWARKQRNHWVAFGIGAFVFIASILTLLIVGVRFEDAIAEFVRAMSVVEVPSNNAQTTSMTSIFGRLAAITIPVAAIAWILRLISRFTLQNLTLANDAGQRKICIDTYAKLVGTEGALDEKDRAIMLNSIFRPLPGSQQEDISPPNLLDLVSRKGD</sequence>
<evidence type="ECO:0008006" key="4">
    <source>
        <dbReference type="Google" id="ProtNLM"/>
    </source>
</evidence>
<feature type="transmembrane region" description="Helical" evidence="1">
    <location>
        <begin position="375"/>
        <end position="396"/>
    </location>
</feature>
<protein>
    <recommendedName>
        <fullName evidence="4">Pentapeptide repeat-containing protein</fullName>
    </recommendedName>
</protein>
<dbReference type="SUPFAM" id="SSF141571">
    <property type="entry name" value="Pentapeptide repeat-like"/>
    <property type="match status" value="1"/>
</dbReference>
<dbReference type="Gene3D" id="2.160.20.80">
    <property type="entry name" value="E3 ubiquitin-protein ligase SopA"/>
    <property type="match status" value="1"/>
</dbReference>
<accession>A0A2N5XQU9</accession>
<comment type="caution">
    <text evidence="2">The sequence shown here is derived from an EMBL/GenBank/DDBJ whole genome shotgun (WGS) entry which is preliminary data.</text>
</comment>
<dbReference type="EMBL" id="PKUQ01000022">
    <property type="protein sequence ID" value="PLW76817.1"/>
    <property type="molecule type" value="Genomic_DNA"/>
</dbReference>
<organism evidence="2 3">
    <name type="scientific">Cohaesibacter celericrescens</name>
    <dbReference type="NCBI Taxonomy" id="2067669"/>
    <lineage>
        <taxon>Bacteria</taxon>
        <taxon>Pseudomonadati</taxon>
        <taxon>Pseudomonadota</taxon>
        <taxon>Alphaproteobacteria</taxon>
        <taxon>Hyphomicrobiales</taxon>
        <taxon>Cohaesibacteraceae</taxon>
    </lineage>
</organism>
<feature type="transmembrane region" description="Helical" evidence="1">
    <location>
        <begin position="322"/>
        <end position="344"/>
    </location>
</feature>
<dbReference type="PANTHER" id="PTHR14136:SF17">
    <property type="entry name" value="BTB_POZ DOMAIN-CONTAINING PROTEIN KCTD9"/>
    <property type="match status" value="1"/>
</dbReference>
<keyword evidence="1" id="KW-1133">Transmembrane helix</keyword>
<dbReference type="AlphaFoldDB" id="A0A2N5XQU9"/>
<dbReference type="Proteomes" id="UP000234881">
    <property type="component" value="Unassembled WGS sequence"/>
</dbReference>
<name>A0A2N5XQU9_9HYPH</name>
<keyword evidence="3" id="KW-1185">Reference proteome</keyword>